<name>A0AAD4XJF7_9MAGN</name>
<organism evidence="1 2">
    <name type="scientific">Papaver atlanticum</name>
    <dbReference type="NCBI Taxonomy" id="357466"/>
    <lineage>
        <taxon>Eukaryota</taxon>
        <taxon>Viridiplantae</taxon>
        <taxon>Streptophyta</taxon>
        <taxon>Embryophyta</taxon>
        <taxon>Tracheophyta</taxon>
        <taxon>Spermatophyta</taxon>
        <taxon>Magnoliopsida</taxon>
        <taxon>Ranunculales</taxon>
        <taxon>Papaveraceae</taxon>
        <taxon>Papaveroideae</taxon>
        <taxon>Papaver</taxon>
    </lineage>
</organism>
<protein>
    <submittedName>
        <fullName evidence="1">Uncharacterized protein</fullName>
    </submittedName>
</protein>
<dbReference type="EMBL" id="JAJJMB010008958">
    <property type="protein sequence ID" value="KAI3917988.1"/>
    <property type="molecule type" value="Genomic_DNA"/>
</dbReference>
<dbReference type="Proteomes" id="UP001202328">
    <property type="component" value="Unassembled WGS sequence"/>
</dbReference>
<dbReference type="AlphaFoldDB" id="A0AAD4XJF7"/>
<keyword evidence="2" id="KW-1185">Reference proteome</keyword>
<reference evidence="1" key="1">
    <citation type="submission" date="2022-04" db="EMBL/GenBank/DDBJ databases">
        <title>A functionally conserved STORR gene fusion in Papaver species that diverged 16.8 million years ago.</title>
        <authorList>
            <person name="Catania T."/>
        </authorList>
    </citation>
    <scope>NUCLEOTIDE SEQUENCE</scope>
    <source>
        <strain evidence="1">S-188037</strain>
    </source>
</reference>
<sequence length="91" mass="10172">MITSELTAGVYLYASQNDTLPLVLMNGLESKCIATITVFLSHFVIKCGSSSYHLYMRICSCKRVLYQKSLCRNDAKISCNCSAVSLVLYFQ</sequence>
<accession>A0AAD4XJF7</accession>
<evidence type="ECO:0000313" key="2">
    <source>
        <dbReference type="Proteomes" id="UP001202328"/>
    </source>
</evidence>
<proteinExistence type="predicted"/>
<comment type="caution">
    <text evidence="1">The sequence shown here is derived from an EMBL/GenBank/DDBJ whole genome shotgun (WGS) entry which is preliminary data.</text>
</comment>
<evidence type="ECO:0000313" key="1">
    <source>
        <dbReference type="EMBL" id="KAI3917988.1"/>
    </source>
</evidence>
<gene>
    <name evidence="1" type="ORF">MKW98_000222</name>
</gene>